<evidence type="ECO:0000256" key="8">
    <source>
        <dbReference type="SAM" id="Phobius"/>
    </source>
</evidence>
<keyword evidence="6 8" id="KW-0472">Membrane</keyword>
<evidence type="ECO:0000313" key="10">
    <source>
        <dbReference type="EMBL" id="UXX78589.1"/>
    </source>
</evidence>
<dbReference type="InterPro" id="IPR051599">
    <property type="entry name" value="Cell_Envelope_Assoc"/>
</dbReference>
<keyword evidence="3" id="KW-0997">Cell inner membrane</keyword>
<proteinExistence type="predicted"/>
<feature type="domain" description="DUF218" evidence="9">
    <location>
        <begin position="45"/>
        <end position="182"/>
    </location>
</feature>
<dbReference type="Pfam" id="PF02698">
    <property type="entry name" value="DUF218"/>
    <property type="match status" value="1"/>
</dbReference>
<evidence type="ECO:0000256" key="7">
    <source>
        <dbReference type="ARBA" id="ARBA00037355"/>
    </source>
</evidence>
<keyword evidence="2" id="KW-1003">Cell membrane</keyword>
<evidence type="ECO:0000256" key="2">
    <source>
        <dbReference type="ARBA" id="ARBA00022475"/>
    </source>
</evidence>
<keyword evidence="4 8" id="KW-0812">Transmembrane</keyword>
<dbReference type="PANTHER" id="PTHR30336:SF0">
    <property type="entry name" value="PROTEIN SANA"/>
    <property type="match status" value="1"/>
</dbReference>
<evidence type="ECO:0000256" key="5">
    <source>
        <dbReference type="ARBA" id="ARBA00022989"/>
    </source>
</evidence>
<dbReference type="Proteomes" id="UP001062165">
    <property type="component" value="Chromosome"/>
</dbReference>
<protein>
    <submittedName>
        <fullName evidence="10">YdcF family protein</fullName>
    </submittedName>
</protein>
<comment type="subcellular location">
    <subcellularLocation>
        <location evidence="1">Cell inner membrane</location>
        <topology evidence="1">Single-pass membrane protein</topology>
    </subcellularLocation>
</comment>
<dbReference type="InterPro" id="IPR003848">
    <property type="entry name" value="DUF218"/>
</dbReference>
<gene>
    <name evidence="10" type="ORF">N7E81_14605</name>
</gene>
<sequence>MLDIIKWLTISTLSFVVICNLWIVGTTHERVIRDSSQLIGAEVGLVFGTSQHQINGESNPFFTNRVASAKQLFYTGKVEKLVLSGSKDSIYYDEAEAMKSALLEQGIADEVLILDKYGNRTIESLSRLRDVYGYNQCILITQEYHAYRCLFIAQKLGLDAQCFVAQTPDRKEHIWALLRELLARTKAVIDLYILPAQND</sequence>
<keyword evidence="11" id="KW-1185">Reference proteome</keyword>
<evidence type="ECO:0000259" key="9">
    <source>
        <dbReference type="Pfam" id="PF02698"/>
    </source>
</evidence>
<name>A0ABY6CYW6_9BACT</name>
<dbReference type="PANTHER" id="PTHR30336">
    <property type="entry name" value="INNER MEMBRANE PROTEIN, PROBABLE PERMEASE"/>
    <property type="match status" value="1"/>
</dbReference>
<evidence type="ECO:0000256" key="4">
    <source>
        <dbReference type="ARBA" id="ARBA00022692"/>
    </source>
</evidence>
<keyword evidence="5 8" id="KW-1133">Transmembrane helix</keyword>
<evidence type="ECO:0000313" key="11">
    <source>
        <dbReference type="Proteomes" id="UP001062165"/>
    </source>
</evidence>
<organism evidence="10 11">
    <name type="scientific">Reichenbachiella carrageenanivorans</name>
    <dbReference type="NCBI Taxonomy" id="2979869"/>
    <lineage>
        <taxon>Bacteria</taxon>
        <taxon>Pseudomonadati</taxon>
        <taxon>Bacteroidota</taxon>
        <taxon>Cytophagia</taxon>
        <taxon>Cytophagales</taxon>
        <taxon>Reichenbachiellaceae</taxon>
        <taxon>Reichenbachiella</taxon>
    </lineage>
</organism>
<accession>A0ABY6CYW6</accession>
<evidence type="ECO:0000256" key="6">
    <source>
        <dbReference type="ARBA" id="ARBA00023136"/>
    </source>
</evidence>
<comment type="function">
    <text evidence="7">Participates in the barrier function of the cell envelope.</text>
</comment>
<reference evidence="10" key="1">
    <citation type="submission" date="2022-10" db="EMBL/GenBank/DDBJ databases">
        <title>Comparative genomics and taxonomic characterization of three novel marine species of genus Reichenbachiella exhibiting antioxidant and polysaccharide degradation activities.</title>
        <authorList>
            <person name="Muhammad N."/>
            <person name="Lee Y.-J."/>
            <person name="Ko J."/>
            <person name="Kim S.-G."/>
        </authorList>
    </citation>
    <scope>NUCLEOTIDE SEQUENCE</scope>
    <source>
        <strain evidence="10">Wsw4-B4</strain>
    </source>
</reference>
<dbReference type="CDD" id="cd06259">
    <property type="entry name" value="YdcF-like"/>
    <property type="match status" value="1"/>
</dbReference>
<evidence type="ECO:0000256" key="3">
    <source>
        <dbReference type="ARBA" id="ARBA00022519"/>
    </source>
</evidence>
<dbReference type="EMBL" id="CP106735">
    <property type="protein sequence ID" value="UXX78589.1"/>
    <property type="molecule type" value="Genomic_DNA"/>
</dbReference>
<evidence type="ECO:0000256" key="1">
    <source>
        <dbReference type="ARBA" id="ARBA00004377"/>
    </source>
</evidence>
<feature type="transmembrane region" description="Helical" evidence="8">
    <location>
        <begin position="7"/>
        <end position="25"/>
    </location>
</feature>
<dbReference type="RefSeq" id="WP_263050334.1">
    <property type="nucleotide sequence ID" value="NZ_CP106735.1"/>
</dbReference>